<dbReference type="AlphaFoldDB" id="A0A7M2WPU5"/>
<evidence type="ECO:0000256" key="1">
    <source>
        <dbReference type="SAM" id="Phobius"/>
    </source>
</evidence>
<accession>A0A7M2WPU5</accession>
<reference evidence="2 3" key="1">
    <citation type="submission" date="2020-10" db="EMBL/GenBank/DDBJ databases">
        <title>Wide distribution of Phycisphaera-like planctomycetes from WD2101 soil group in peatlands and genome analysis of the first cultivated representative.</title>
        <authorList>
            <person name="Dedysh S.N."/>
            <person name="Beletsky A.V."/>
            <person name="Ivanova A."/>
            <person name="Kulichevskaya I.S."/>
            <person name="Suzina N.E."/>
            <person name="Philippov D.A."/>
            <person name="Rakitin A.L."/>
            <person name="Mardanov A.V."/>
            <person name="Ravin N.V."/>
        </authorList>
    </citation>
    <scope>NUCLEOTIDE SEQUENCE [LARGE SCALE GENOMIC DNA]</scope>
    <source>
        <strain evidence="2 3">M1803</strain>
    </source>
</reference>
<protein>
    <submittedName>
        <fullName evidence="2">Uncharacterized protein</fullName>
    </submittedName>
</protein>
<proteinExistence type="predicted"/>
<gene>
    <name evidence="2" type="ORF">IPV69_14735</name>
</gene>
<keyword evidence="3" id="KW-1185">Reference proteome</keyword>
<sequence>MRSLRFLPLAYLAGVHGFALFAPYLAFAVALTHILWARRRRAEALALRVAQTAAV</sequence>
<dbReference type="Proteomes" id="UP000593765">
    <property type="component" value="Chromosome"/>
</dbReference>
<organism evidence="2 3">
    <name type="scientific">Humisphaera borealis</name>
    <dbReference type="NCBI Taxonomy" id="2807512"/>
    <lineage>
        <taxon>Bacteria</taxon>
        <taxon>Pseudomonadati</taxon>
        <taxon>Planctomycetota</taxon>
        <taxon>Phycisphaerae</taxon>
        <taxon>Tepidisphaerales</taxon>
        <taxon>Tepidisphaeraceae</taxon>
        <taxon>Humisphaera</taxon>
    </lineage>
</organism>
<dbReference type="RefSeq" id="WP_206290450.1">
    <property type="nucleotide sequence ID" value="NZ_CP063458.1"/>
</dbReference>
<keyword evidence="1" id="KW-0472">Membrane</keyword>
<keyword evidence="1" id="KW-0812">Transmembrane</keyword>
<keyword evidence="1" id="KW-1133">Transmembrane helix</keyword>
<evidence type="ECO:0000313" key="3">
    <source>
        <dbReference type="Proteomes" id="UP000593765"/>
    </source>
</evidence>
<name>A0A7M2WPU5_9BACT</name>
<evidence type="ECO:0000313" key="2">
    <source>
        <dbReference type="EMBL" id="QOV87545.1"/>
    </source>
</evidence>
<dbReference type="KEGG" id="hbs:IPV69_14735"/>
<feature type="transmembrane region" description="Helical" evidence="1">
    <location>
        <begin position="6"/>
        <end position="31"/>
    </location>
</feature>
<dbReference type="EMBL" id="CP063458">
    <property type="protein sequence ID" value="QOV87545.1"/>
    <property type="molecule type" value="Genomic_DNA"/>
</dbReference>